<dbReference type="eggNOG" id="ENOG502Z7VT">
    <property type="taxonomic scope" value="Bacteria"/>
</dbReference>
<sequence>MPQTPEVTTFLQGFRDTVSRRFEEEQRGTGPTTRVARETAFTRAAAEVLEATGALEELDSRPFEGRVGPGLAKANGFFVSDDGDRLDLAVSICSPSEQLPDVPARDVQKAVDLAWRFLNAALRGLHLQLDEEDPAYPMALRIHEVRGTLEQVRLFVLVEGIAKSFRGNKAIRPTKQGAIEPRIYIYDIEKLARCIGSGRIQESIEVDFLADHGSGLPCLPVAGNGNISGYLTVIPGTVLHQLYDEYGERLLELNVRSFLQAKGQVNRGIRDTILNAPEQFFAYNNGLSAIAEEVRTDRDAKGGVRITWVRGLQIVNGGQTTASVHRAGRKDGADLSQVFVQAKLTVVPTSLVAELVPRISRFANSQNKVNEADLSANEPYHLALERLSRSIWAPGGQNRWFYERARGQYQVARTRHSGADLREFERVHPASQVFTKTDVATFIHCWEGRAYTVSLGAQKNFRIFAEALGSTGTVATPDERYFQRLVAKGIIFRTCQQLALKAKLGAYRANVVAYSVSYLGTHAGARVDLDAIWAEQRIPREIETALEALLPPVESALRRGADGRNVTEWCKKEECWELVRSLDVPAARLLGASGQHKPSGKALPGASATESRNTKPLKDLPDLAKILTGREVLDLRPGGAIWIIGGDELVDLMEKVRALGHNPMFCEDGTRASGGRAAWYLKSRS</sequence>
<dbReference type="Pfam" id="PF22879">
    <property type="entry name" value="AIPR_N"/>
    <property type="match status" value="1"/>
</dbReference>
<feature type="domain" description="Abortive infection phage resistance protein N-terminal" evidence="3">
    <location>
        <begin position="41"/>
        <end position="193"/>
    </location>
</feature>
<evidence type="ECO:0000259" key="2">
    <source>
        <dbReference type="Pfam" id="PF10592"/>
    </source>
</evidence>
<evidence type="ECO:0008006" key="6">
    <source>
        <dbReference type="Google" id="ProtNLM"/>
    </source>
</evidence>
<comment type="caution">
    <text evidence="4">The sequence shown here is derived from an EMBL/GenBank/DDBJ whole genome shotgun (WGS) entry which is preliminary data.</text>
</comment>
<dbReference type="RefSeq" id="WP_002624005.1">
    <property type="nucleotide sequence ID" value="NZ_ANAH02000012.1"/>
</dbReference>
<evidence type="ECO:0000313" key="4">
    <source>
        <dbReference type="EMBL" id="EPX60582.1"/>
    </source>
</evidence>
<dbReference type="OrthoDB" id="9806213at2"/>
<protein>
    <recommendedName>
        <fullName evidence="6">Abortive infection phage resistance protein</fullName>
    </recommendedName>
</protein>
<dbReference type="InterPro" id="IPR018891">
    <property type="entry name" value="AIPR_C"/>
</dbReference>
<feature type="domain" description="Abortive phage infection protein C-terminal" evidence="2">
    <location>
        <begin position="251"/>
        <end position="557"/>
    </location>
</feature>
<accession>S9PE24</accession>
<gene>
    <name evidence="4" type="ORF">D187_001736</name>
</gene>
<keyword evidence="5" id="KW-1185">Reference proteome</keyword>
<evidence type="ECO:0000256" key="1">
    <source>
        <dbReference type="SAM" id="MobiDB-lite"/>
    </source>
</evidence>
<proteinExistence type="predicted"/>
<dbReference type="AlphaFoldDB" id="S9PE24"/>
<dbReference type="Pfam" id="PF10592">
    <property type="entry name" value="AIPR"/>
    <property type="match status" value="1"/>
</dbReference>
<reference evidence="4" key="1">
    <citation type="submission" date="2013-05" db="EMBL/GenBank/DDBJ databases">
        <title>Genome assembly of Cystobacter fuscus DSM 2262.</title>
        <authorList>
            <person name="Sharma G."/>
            <person name="Khatri I."/>
            <person name="Kaur C."/>
            <person name="Mayilraj S."/>
            <person name="Subramanian S."/>
        </authorList>
    </citation>
    <scope>NUCLEOTIDE SEQUENCE [LARGE SCALE GENOMIC DNA]</scope>
    <source>
        <strain evidence="4">DSM 2262</strain>
    </source>
</reference>
<evidence type="ECO:0000259" key="3">
    <source>
        <dbReference type="Pfam" id="PF22879"/>
    </source>
</evidence>
<name>S9PE24_CYSF2</name>
<feature type="region of interest" description="Disordered" evidence="1">
    <location>
        <begin position="592"/>
        <end position="616"/>
    </location>
</feature>
<organism evidence="4 5">
    <name type="scientific">Cystobacter fuscus (strain ATCC 25194 / DSM 2262 / NBRC 100088 / M29)</name>
    <dbReference type="NCBI Taxonomy" id="1242864"/>
    <lineage>
        <taxon>Bacteria</taxon>
        <taxon>Pseudomonadati</taxon>
        <taxon>Myxococcota</taxon>
        <taxon>Myxococcia</taxon>
        <taxon>Myxococcales</taxon>
        <taxon>Cystobacterineae</taxon>
        <taxon>Archangiaceae</taxon>
        <taxon>Cystobacter</taxon>
    </lineage>
</organism>
<evidence type="ECO:0000313" key="5">
    <source>
        <dbReference type="Proteomes" id="UP000011682"/>
    </source>
</evidence>
<dbReference type="Proteomes" id="UP000011682">
    <property type="component" value="Unassembled WGS sequence"/>
</dbReference>
<dbReference type="InterPro" id="IPR055101">
    <property type="entry name" value="AIPR_N"/>
</dbReference>
<dbReference type="EMBL" id="ANAH02000012">
    <property type="protein sequence ID" value="EPX60582.1"/>
    <property type="molecule type" value="Genomic_DNA"/>
</dbReference>